<dbReference type="Proteomes" id="UP001642405">
    <property type="component" value="Unassembled WGS sequence"/>
</dbReference>
<protein>
    <recommendedName>
        <fullName evidence="4">Fungal-type protein kinase domain-containing protein</fullName>
    </recommendedName>
</protein>
<sequence>MYDDVVPTRRVYPQRIVPWDGFPAQQAEMWRLLLSTRSATGSMDATSAPFAPFASRRAFSSQHSVDYSMEIINRPGISGGAEFWRAIEDPVRWLVGSVFDDAMLRRRFGPCRAVGFAMHYGYNVYGFTDTHDGYSVRMADGTRIPVTAAVHIMPDKLSPDEIFTGLAGATVDPGRDIINRDRRDAGDSAFVFASKTLTTAAVTKLFAYMVRKCVRYGYICTGDVLVFLHIPGDDPTTALYHVCVPDVDVGEEEDDNSHLLRTAAAQVFAFTLQAFCAPPPTTSWVRAAHLLDKWEFSYEGVLSGIPTRVRETKEHALPYRPNHGRGCMRCPSKASSSVAGKRKRRAAEDEDTASDKGHNEHGTKKPRPAQCLSTGTC</sequence>
<accession>A0ABP0BTS0</accession>
<reference evidence="2 3" key="1">
    <citation type="submission" date="2024-01" db="EMBL/GenBank/DDBJ databases">
        <authorList>
            <person name="Allen C."/>
            <person name="Tagirdzhanova G."/>
        </authorList>
    </citation>
    <scope>NUCLEOTIDE SEQUENCE [LARGE SCALE GENOMIC DNA]</scope>
</reference>
<evidence type="ECO:0008006" key="4">
    <source>
        <dbReference type="Google" id="ProtNLM"/>
    </source>
</evidence>
<organism evidence="2 3">
    <name type="scientific">Sporothrix curviconia</name>
    <dbReference type="NCBI Taxonomy" id="1260050"/>
    <lineage>
        <taxon>Eukaryota</taxon>
        <taxon>Fungi</taxon>
        <taxon>Dikarya</taxon>
        <taxon>Ascomycota</taxon>
        <taxon>Pezizomycotina</taxon>
        <taxon>Sordariomycetes</taxon>
        <taxon>Sordariomycetidae</taxon>
        <taxon>Ophiostomatales</taxon>
        <taxon>Ophiostomataceae</taxon>
        <taxon>Sporothrix</taxon>
    </lineage>
</organism>
<evidence type="ECO:0000313" key="3">
    <source>
        <dbReference type="Proteomes" id="UP001642405"/>
    </source>
</evidence>
<evidence type="ECO:0000256" key="1">
    <source>
        <dbReference type="SAM" id="MobiDB-lite"/>
    </source>
</evidence>
<proteinExistence type="predicted"/>
<feature type="region of interest" description="Disordered" evidence="1">
    <location>
        <begin position="327"/>
        <end position="377"/>
    </location>
</feature>
<comment type="caution">
    <text evidence="2">The sequence shown here is derived from an EMBL/GenBank/DDBJ whole genome shotgun (WGS) entry which is preliminary data.</text>
</comment>
<evidence type="ECO:0000313" key="2">
    <source>
        <dbReference type="EMBL" id="CAK7222410.1"/>
    </source>
</evidence>
<name>A0ABP0BTS0_9PEZI</name>
<gene>
    <name evidence="2" type="ORF">SCUCBS95973_004828</name>
</gene>
<dbReference type="EMBL" id="CAWUHB010000025">
    <property type="protein sequence ID" value="CAK7222410.1"/>
    <property type="molecule type" value="Genomic_DNA"/>
</dbReference>
<feature type="compositionally biased region" description="Basic and acidic residues" evidence="1">
    <location>
        <begin position="353"/>
        <end position="363"/>
    </location>
</feature>
<keyword evidence="3" id="KW-1185">Reference proteome</keyword>